<keyword evidence="3" id="KW-0067">ATP-binding</keyword>
<protein>
    <submittedName>
        <fullName evidence="3">DEAD/DEAH box helicase</fullName>
    </submittedName>
</protein>
<dbReference type="InterPro" id="IPR050742">
    <property type="entry name" value="Helicase_Restrict-Modif_Enz"/>
</dbReference>
<dbReference type="KEGG" id="lcal:ATTO_03500"/>
<dbReference type="PANTHER" id="PTHR47396:SF1">
    <property type="entry name" value="ATP-DEPENDENT HELICASE IRC3-RELATED"/>
    <property type="match status" value="1"/>
</dbReference>
<dbReference type="SMART" id="SM00487">
    <property type="entry name" value="DEXDc"/>
    <property type="match status" value="1"/>
</dbReference>
<feature type="coiled-coil region" evidence="1">
    <location>
        <begin position="164"/>
        <end position="191"/>
    </location>
</feature>
<dbReference type="InterPro" id="IPR025285">
    <property type="entry name" value="DUF4145"/>
</dbReference>
<dbReference type="EMBL" id="AP025285">
    <property type="protein sequence ID" value="BDC90478.1"/>
    <property type="molecule type" value="Genomic_DNA"/>
</dbReference>
<dbReference type="Proteomes" id="UP001431186">
    <property type="component" value="Chromosome"/>
</dbReference>
<dbReference type="GO" id="GO:0016787">
    <property type="term" value="F:hydrolase activity"/>
    <property type="evidence" value="ECO:0007669"/>
    <property type="project" value="InterPro"/>
</dbReference>
<dbReference type="Pfam" id="PF13643">
    <property type="entry name" value="DUF4145"/>
    <property type="match status" value="1"/>
</dbReference>
<dbReference type="InterPro" id="IPR001650">
    <property type="entry name" value="Helicase_C-like"/>
</dbReference>
<feature type="domain" description="Helicase ATP-binding" evidence="2">
    <location>
        <begin position="368"/>
        <end position="528"/>
    </location>
</feature>
<dbReference type="AlphaFoldDB" id="A0AAU9CV89"/>
<dbReference type="Gene3D" id="3.90.1570.30">
    <property type="match status" value="1"/>
</dbReference>
<dbReference type="CDD" id="cd18799">
    <property type="entry name" value="SF2_C_EcoAI-like"/>
    <property type="match status" value="1"/>
</dbReference>
<keyword evidence="1" id="KW-0175">Coiled coil</keyword>
<dbReference type="GO" id="GO:0004386">
    <property type="term" value="F:helicase activity"/>
    <property type="evidence" value="ECO:0007669"/>
    <property type="project" value="UniProtKB-KW"/>
</dbReference>
<evidence type="ECO:0000259" key="2">
    <source>
        <dbReference type="PROSITE" id="PS51192"/>
    </source>
</evidence>
<dbReference type="InterPro" id="IPR014001">
    <property type="entry name" value="Helicase_ATP-bd"/>
</dbReference>
<dbReference type="GO" id="GO:0003677">
    <property type="term" value="F:DNA binding"/>
    <property type="evidence" value="ECO:0007669"/>
    <property type="project" value="InterPro"/>
</dbReference>
<keyword evidence="3" id="KW-0547">Nucleotide-binding</keyword>
<proteinExistence type="predicted"/>
<evidence type="ECO:0000313" key="4">
    <source>
        <dbReference type="Proteomes" id="UP001431186"/>
    </source>
</evidence>
<dbReference type="PANTHER" id="PTHR47396">
    <property type="entry name" value="TYPE I RESTRICTION ENZYME ECOKI R PROTEIN"/>
    <property type="match status" value="1"/>
</dbReference>
<dbReference type="InterPro" id="IPR013670">
    <property type="entry name" value="EcoEI_R_C_dom"/>
</dbReference>
<dbReference type="PROSITE" id="PS51192">
    <property type="entry name" value="HELICASE_ATP_BIND_1"/>
    <property type="match status" value="1"/>
</dbReference>
<dbReference type="InterPro" id="IPR027417">
    <property type="entry name" value="P-loop_NTPase"/>
</dbReference>
<dbReference type="Pfam" id="PF00271">
    <property type="entry name" value="Helicase_C"/>
    <property type="match status" value="1"/>
</dbReference>
<keyword evidence="3" id="KW-0378">Hydrolase</keyword>
<dbReference type="SUPFAM" id="SSF52540">
    <property type="entry name" value="P-loop containing nucleoside triphosphate hydrolases"/>
    <property type="match status" value="1"/>
</dbReference>
<evidence type="ECO:0000256" key="1">
    <source>
        <dbReference type="SAM" id="Coils"/>
    </source>
</evidence>
<evidence type="ECO:0000313" key="3">
    <source>
        <dbReference type="EMBL" id="BDC90478.1"/>
    </source>
</evidence>
<dbReference type="Pfam" id="PF08463">
    <property type="entry name" value="EcoEI_R_C"/>
    <property type="match status" value="1"/>
</dbReference>
<sequence length="1131" mass="129007">MLVVNFDFLKRDDGYYSLFADACIEAEKVFPASAAMCAVGCRKALELAVKWVYAIDESISMPYRDNLASLLHERSFMEAVDERVWRKLIGINKLGNLSVHTDRSVAPQDAVLALRSLFEFTDWIDYCYGPDYVERTFDERKIPAHGIQLTASQIKAIKKRESLLNERDEEIKYLEAELAKLSAQVSQAKEQNKRQRDFNPEDISEFETRKRYIDWDLALAGWKLGENALEEREVHGMPAELGNNAGTGYVDYLLVGKDGRPLAVVEAKRTSHSEQKGLKQARLYAACLEKEFGYKPPIFLTNGFTTLFADDEVGAPRPVSGVFSQDDLQRLLNRRTSSIRPSTISVNKTIAGGGRRYYQDEAIQRVCANIEAAHRKSLLVMATGTGKTRVSAALVDVLMRAGLVKNVLFLADRVALVRQAKHGYQDYLPNVSLCNLCSNKDDRNARVVFSTYPTIMNAIDNERNEDGDRMFTPAHFDLIIVDEAHRSIFKKYRAIFEYFDSLVVGLTATPANEVDRNTYDFFDVERGVPTYVYEYKTATEVDHVLVPYLGIETHTGFLDEGITYDDLSPEEREQFEDDFEETGQEVPDKVDAAEINRWVFNEATVDSVLVTLMEKGIHTQGGQELGKSVIFAQSQKHARYIVERFGKLYPGLPGDYIQAVVHSDDYSHAVIDDFELKTRPVIAVSVDMMDTGVDVPEIVNLVFFKKVRSKIKFWQMIGRGTRLCEGLEVVDPIDGRTHENKERFFIFDWCRNFEFFRENSKPVEGKLAVTVAERVFSRQAELAAALQESAFAGEEYQSWRARLVETMRGQVVALNDEIFTVRAHRREVEKYRRVESYMLLSSVALSELKNPISMLVVNNEPDLYALRFDSLMYGYMVAKCREQNVDSYKTRVVWMARHLSSLATVPQVKEQLPLIERVADSQMLDEAGLLELEDVRMKLRSLIKFIIGGSQRRDVVTHLDDPVSRITYGVTADIGDDFEDYKLKVERYLKDYGNSLVINKLRTNKPMTEYEFGLLERIFTHDLGNAEDYTRAYGDTPFGLLVRKIAHLDRDAAMEAFASFLNDQSLNEQQISFIKRVVDYVVENGYMEPKTLNKPPFDRPRSFMQIFSAQQQMDLVGVIKSIKENAVEPVA</sequence>
<reference evidence="3" key="1">
    <citation type="submission" date="2021-11" db="EMBL/GenBank/DDBJ databases">
        <title>Complete genome sequence of Atopobiaceae bacterium TOC12.</title>
        <authorList>
            <person name="Morinaga K."/>
            <person name="Kusada H."/>
            <person name="Tamaki H."/>
        </authorList>
    </citation>
    <scope>NUCLEOTIDE SEQUENCE</scope>
    <source>
        <strain evidence="3">TOC12</strain>
    </source>
</reference>
<dbReference type="GO" id="GO:0005829">
    <property type="term" value="C:cytosol"/>
    <property type="evidence" value="ECO:0007669"/>
    <property type="project" value="TreeGrafter"/>
</dbReference>
<dbReference type="Pfam" id="PF04851">
    <property type="entry name" value="ResIII"/>
    <property type="match status" value="1"/>
</dbReference>
<keyword evidence="4" id="KW-1185">Reference proteome</keyword>
<dbReference type="CDD" id="cd18032">
    <property type="entry name" value="DEXHc_RE_I_III_res"/>
    <property type="match status" value="1"/>
</dbReference>
<dbReference type="REBASE" id="561560">
    <property type="entry name" value="AbaTOC12ORF3460P"/>
</dbReference>
<organism evidence="3 4">
    <name type="scientific">Leptogranulimonas caecicola</name>
    <dbReference type="NCBI Taxonomy" id="2894156"/>
    <lineage>
        <taxon>Bacteria</taxon>
        <taxon>Bacillati</taxon>
        <taxon>Actinomycetota</taxon>
        <taxon>Coriobacteriia</taxon>
        <taxon>Coriobacteriales</taxon>
        <taxon>Kribbibacteriaceae</taxon>
        <taxon>Leptogranulimonas</taxon>
    </lineage>
</organism>
<accession>A0AAU9CV89</accession>
<dbReference type="GO" id="GO:0005524">
    <property type="term" value="F:ATP binding"/>
    <property type="evidence" value="ECO:0007669"/>
    <property type="project" value="InterPro"/>
</dbReference>
<gene>
    <name evidence="3" type="primary">hsdR</name>
    <name evidence="3" type="ORF">ATTO_03500</name>
</gene>
<keyword evidence="3" id="KW-0347">Helicase</keyword>
<dbReference type="Gene3D" id="3.40.50.300">
    <property type="entry name" value="P-loop containing nucleotide triphosphate hydrolases"/>
    <property type="match status" value="2"/>
</dbReference>
<dbReference type="InterPro" id="IPR006935">
    <property type="entry name" value="Helicase/UvrB_N"/>
</dbReference>
<dbReference type="GO" id="GO:0006304">
    <property type="term" value="P:DNA modification"/>
    <property type="evidence" value="ECO:0007669"/>
    <property type="project" value="InterPro"/>
</dbReference>
<name>A0AAU9CV89_9ACTN</name>